<accession>A0A6J4UY09</accession>
<protein>
    <submittedName>
        <fullName evidence="2">Uncharacterized protein</fullName>
    </submittedName>
</protein>
<reference evidence="2" key="1">
    <citation type="submission" date="2020-02" db="EMBL/GenBank/DDBJ databases">
        <authorList>
            <person name="Meier V. D."/>
        </authorList>
    </citation>
    <scope>NUCLEOTIDE SEQUENCE</scope>
    <source>
        <strain evidence="2">AVDCRST_MAG33</strain>
    </source>
</reference>
<dbReference type="PROSITE" id="PS51318">
    <property type="entry name" value="TAT"/>
    <property type="match status" value="1"/>
</dbReference>
<dbReference type="AlphaFoldDB" id="A0A6J4UY09"/>
<sequence>MSSDSHNRVPNPPSVASGSRIQLSRRRAIFGALALGVSTAAARPALAVEGPEEIGLPTPDTDSGPGGTGQDGGAGSDGNTRPEPGNQTPTTAMDPVTIDGRTYTAYTETFVKQGQWDLYTCEFDVAHMIMKTFGVETTLDELLGYVGFDNPFQPYAEQTPSGLVIYGGDIGEAFCGDLTYNTFAKTRGSAIRRAFEGFDFPVETVSSRSGVERGLGAGKLMWLKTTVDFTAYVPTRWLTPDGTTYPTVYDNDHCVAAIGYDDDVVVIRDALGPTNTNWERGYEYEVPWSAFMDCWSSSGYDGLLISRPS</sequence>
<proteinExistence type="predicted"/>
<feature type="compositionally biased region" description="Gly residues" evidence="1">
    <location>
        <begin position="64"/>
        <end position="76"/>
    </location>
</feature>
<evidence type="ECO:0000313" key="2">
    <source>
        <dbReference type="EMBL" id="CAA9561282.1"/>
    </source>
</evidence>
<organism evidence="2">
    <name type="scientific">uncultured Thermomicrobiales bacterium</name>
    <dbReference type="NCBI Taxonomy" id="1645740"/>
    <lineage>
        <taxon>Bacteria</taxon>
        <taxon>Pseudomonadati</taxon>
        <taxon>Thermomicrobiota</taxon>
        <taxon>Thermomicrobia</taxon>
        <taxon>Thermomicrobiales</taxon>
        <taxon>environmental samples</taxon>
    </lineage>
</organism>
<dbReference type="EMBL" id="CADCWK010000175">
    <property type="protein sequence ID" value="CAA9561282.1"/>
    <property type="molecule type" value="Genomic_DNA"/>
</dbReference>
<gene>
    <name evidence="2" type="ORF">AVDCRST_MAG33-1690</name>
</gene>
<name>A0A6J4UY09_9BACT</name>
<dbReference type="Gene3D" id="3.90.70.10">
    <property type="entry name" value="Cysteine proteinases"/>
    <property type="match status" value="1"/>
</dbReference>
<feature type="region of interest" description="Disordered" evidence="1">
    <location>
        <begin position="1"/>
        <end position="22"/>
    </location>
</feature>
<dbReference type="InterPro" id="IPR006311">
    <property type="entry name" value="TAT_signal"/>
</dbReference>
<evidence type="ECO:0000256" key="1">
    <source>
        <dbReference type="SAM" id="MobiDB-lite"/>
    </source>
</evidence>
<feature type="region of interest" description="Disordered" evidence="1">
    <location>
        <begin position="46"/>
        <end position="96"/>
    </location>
</feature>